<dbReference type="GO" id="GO:0140506">
    <property type="term" value="F:endoplasmic reticulum-autophagosome adaptor activity"/>
    <property type="evidence" value="ECO:0007669"/>
    <property type="project" value="UniProtKB-ARBA"/>
</dbReference>
<dbReference type="InterPro" id="IPR013783">
    <property type="entry name" value="Ig-like_fold"/>
</dbReference>
<dbReference type="InterPro" id="IPR000535">
    <property type="entry name" value="MSP_dom"/>
</dbReference>
<dbReference type="InterPro" id="IPR016763">
    <property type="entry name" value="VAP"/>
</dbReference>
<sequence length="298" mass="31882">MSVEIDPLELGFRRPFTVEVAQILKIKNPNTAPVAFKVKTTAPKQYCVRPNSGRIEPGHEVEVSVLLQAMKQEPPLDARCRDKFLVQSVTITGDKEFTNVSQIWDSVEKSAIQEKKIRVSWLPPLEDHARSEPVATPVRRSLANGTQSDATPDTAPPAYSSPGDDGAADQTAFMSQPEPKELKEEPAETSHGAAAAFSAAAATAATAGAAVKSTATATYDELKDQLAKAEAMIASLKNEATSGLRQRKPAAATTTSEESGAVQNGELAQAERQGTEGVPVQVVAILCLISFLLAYFFF</sequence>
<keyword evidence="11" id="KW-1185">Reference proteome</keyword>
<dbReference type="GO" id="GO:0160219">
    <property type="term" value="C:cortical endoplasmic reticulum membrane"/>
    <property type="evidence" value="ECO:0007669"/>
    <property type="project" value="UniProtKB-ARBA"/>
</dbReference>
<dbReference type="GO" id="GO:0001786">
    <property type="term" value="F:phosphatidylserine binding"/>
    <property type="evidence" value="ECO:0007669"/>
    <property type="project" value="UniProtKB-ARBA"/>
</dbReference>
<dbReference type="GO" id="GO:0033149">
    <property type="term" value="F:FFAT motif binding"/>
    <property type="evidence" value="ECO:0007669"/>
    <property type="project" value="TreeGrafter"/>
</dbReference>
<evidence type="ECO:0000259" key="9">
    <source>
        <dbReference type="PROSITE" id="PS50202"/>
    </source>
</evidence>
<dbReference type="SUPFAM" id="SSF49354">
    <property type="entry name" value="PapD-like"/>
    <property type="match status" value="1"/>
</dbReference>
<evidence type="ECO:0000256" key="2">
    <source>
        <dbReference type="ARBA" id="ARBA00008932"/>
    </source>
</evidence>
<dbReference type="GO" id="GO:0005886">
    <property type="term" value="C:plasma membrane"/>
    <property type="evidence" value="ECO:0007669"/>
    <property type="project" value="TreeGrafter"/>
</dbReference>
<feature type="region of interest" description="Disordered" evidence="7">
    <location>
        <begin position="128"/>
        <end position="171"/>
    </location>
</feature>
<feature type="transmembrane region" description="Helical" evidence="8">
    <location>
        <begin position="278"/>
        <end position="297"/>
    </location>
</feature>
<comment type="similarity">
    <text evidence="2">Belongs to the VAMP-associated protein (VAP) (TC 9.B.17) family.</text>
</comment>
<dbReference type="GO" id="GO:1902647">
    <property type="term" value="P:negative regulation of 1-phosphatidyl-1D-myo-inositol 4,5-bisphosphate biosynthetic process"/>
    <property type="evidence" value="ECO:0007669"/>
    <property type="project" value="UniProtKB-ARBA"/>
</dbReference>
<evidence type="ECO:0000256" key="7">
    <source>
        <dbReference type="SAM" id="MobiDB-lite"/>
    </source>
</evidence>
<dbReference type="PANTHER" id="PTHR10809">
    <property type="entry name" value="VESICLE-ASSOCIATED MEMBRANE PROTEIN-ASSOCIATED PROTEIN"/>
    <property type="match status" value="1"/>
</dbReference>
<evidence type="ECO:0000256" key="5">
    <source>
        <dbReference type="ARBA" id="ARBA00023136"/>
    </source>
</evidence>
<dbReference type="GeneID" id="89934464"/>
<feature type="region of interest" description="Disordered" evidence="7">
    <location>
        <begin position="244"/>
        <end position="263"/>
    </location>
</feature>
<name>A0AAN6YTP1_9PEZI</name>
<accession>A0AAN6YTP1</accession>
<reference evidence="10" key="2">
    <citation type="submission" date="2023-05" db="EMBL/GenBank/DDBJ databases">
        <authorList>
            <consortium name="Lawrence Berkeley National Laboratory"/>
            <person name="Steindorff A."/>
            <person name="Hensen N."/>
            <person name="Bonometti L."/>
            <person name="Westerberg I."/>
            <person name="Brannstrom I.O."/>
            <person name="Guillou S."/>
            <person name="Cros-Aarteil S."/>
            <person name="Calhoun S."/>
            <person name="Haridas S."/>
            <person name="Kuo A."/>
            <person name="Mondo S."/>
            <person name="Pangilinan J."/>
            <person name="Riley R."/>
            <person name="Labutti K."/>
            <person name="Andreopoulos B."/>
            <person name="Lipzen A."/>
            <person name="Chen C."/>
            <person name="Yanf M."/>
            <person name="Daum C."/>
            <person name="Ng V."/>
            <person name="Clum A."/>
            <person name="Ohm R."/>
            <person name="Martin F."/>
            <person name="Silar P."/>
            <person name="Natvig D."/>
            <person name="Lalanne C."/>
            <person name="Gautier V."/>
            <person name="Ament-Velasquez S.L."/>
            <person name="Kruys A."/>
            <person name="Hutchinson M.I."/>
            <person name="Powell A.J."/>
            <person name="Barry K."/>
            <person name="Miller A.N."/>
            <person name="Grigoriev I.V."/>
            <person name="Debuchy R."/>
            <person name="Gladieux P."/>
            <person name="Thoren M.H."/>
            <person name="Johannesson H."/>
        </authorList>
    </citation>
    <scope>NUCLEOTIDE SEQUENCE</scope>
    <source>
        <strain evidence="10">CBS 508.74</strain>
    </source>
</reference>
<reference evidence="10" key="1">
    <citation type="journal article" date="2023" name="Mol. Phylogenet. Evol.">
        <title>Genome-scale phylogeny and comparative genomics of the fungal order Sordariales.</title>
        <authorList>
            <person name="Hensen N."/>
            <person name="Bonometti L."/>
            <person name="Westerberg I."/>
            <person name="Brannstrom I.O."/>
            <person name="Guillou S."/>
            <person name="Cros-Aarteil S."/>
            <person name="Calhoun S."/>
            <person name="Haridas S."/>
            <person name="Kuo A."/>
            <person name="Mondo S."/>
            <person name="Pangilinan J."/>
            <person name="Riley R."/>
            <person name="LaButti K."/>
            <person name="Andreopoulos B."/>
            <person name="Lipzen A."/>
            <person name="Chen C."/>
            <person name="Yan M."/>
            <person name="Daum C."/>
            <person name="Ng V."/>
            <person name="Clum A."/>
            <person name="Steindorff A."/>
            <person name="Ohm R.A."/>
            <person name="Martin F."/>
            <person name="Silar P."/>
            <person name="Natvig D.O."/>
            <person name="Lalanne C."/>
            <person name="Gautier V."/>
            <person name="Ament-Velasquez S.L."/>
            <person name="Kruys A."/>
            <person name="Hutchinson M.I."/>
            <person name="Powell A.J."/>
            <person name="Barry K."/>
            <person name="Miller A.N."/>
            <person name="Grigoriev I.V."/>
            <person name="Debuchy R."/>
            <person name="Gladieux P."/>
            <person name="Hiltunen Thoren M."/>
            <person name="Johannesson H."/>
        </authorList>
    </citation>
    <scope>NUCLEOTIDE SEQUENCE</scope>
    <source>
        <strain evidence="10">CBS 508.74</strain>
    </source>
</reference>
<evidence type="ECO:0000256" key="6">
    <source>
        <dbReference type="SAM" id="Coils"/>
    </source>
</evidence>
<dbReference type="InterPro" id="IPR008962">
    <property type="entry name" value="PapD-like_sf"/>
</dbReference>
<dbReference type="GO" id="GO:0160214">
    <property type="term" value="F:endoplasmic reticulum-plasma membrane adaptor activity"/>
    <property type="evidence" value="ECO:0007669"/>
    <property type="project" value="UniProtKB-ARBA"/>
</dbReference>
<dbReference type="GO" id="GO:0090158">
    <property type="term" value="P:endoplasmic reticulum membrane organization"/>
    <property type="evidence" value="ECO:0007669"/>
    <property type="project" value="TreeGrafter"/>
</dbReference>
<dbReference type="PIRSF" id="PIRSF019693">
    <property type="entry name" value="VAMP-associated"/>
    <property type="match status" value="1"/>
</dbReference>
<feature type="coiled-coil region" evidence="6">
    <location>
        <begin position="212"/>
        <end position="239"/>
    </location>
</feature>
<proteinExistence type="inferred from homology"/>
<evidence type="ECO:0000256" key="4">
    <source>
        <dbReference type="ARBA" id="ARBA00022989"/>
    </source>
</evidence>
<evidence type="ECO:0000313" key="11">
    <source>
        <dbReference type="Proteomes" id="UP001302812"/>
    </source>
</evidence>
<evidence type="ECO:0000256" key="8">
    <source>
        <dbReference type="SAM" id="Phobius"/>
    </source>
</evidence>
<dbReference type="GO" id="GO:0035091">
    <property type="term" value="F:phosphatidylinositol binding"/>
    <property type="evidence" value="ECO:0007669"/>
    <property type="project" value="UniProtKB-ARBA"/>
</dbReference>
<dbReference type="Gene3D" id="2.60.40.10">
    <property type="entry name" value="Immunoglobulins"/>
    <property type="match status" value="1"/>
</dbReference>
<organism evidence="10 11">
    <name type="scientific">Canariomyces notabilis</name>
    <dbReference type="NCBI Taxonomy" id="2074819"/>
    <lineage>
        <taxon>Eukaryota</taxon>
        <taxon>Fungi</taxon>
        <taxon>Dikarya</taxon>
        <taxon>Ascomycota</taxon>
        <taxon>Pezizomycotina</taxon>
        <taxon>Sordariomycetes</taxon>
        <taxon>Sordariomycetidae</taxon>
        <taxon>Sordariales</taxon>
        <taxon>Chaetomiaceae</taxon>
        <taxon>Canariomyces</taxon>
    </lineage>
</organism>
<keyword evidence="3 8" id="KW-0812">Transmembrane</keyword>
<dbReference type="Proteomes" id="UP001302812">
    <property type="component" value="Unassembled WGS sequence"/>
</dbReference>
<dbReference type="GO" id="GO:0051685">
    <property type="term" value="P:maintenance of ER location"/>
    <property type="evidence" value="ECO:0007669"/>
    <property type="project" value="UniProtKB-ARBA"/>
</dbReference>
<keyword evidence="6" id="KW-0175">Coiled coil</keyword>
<keyword evidence="4 8" id="KW-1133">Transmembrane helix</keyword>
<comment type="caution">
    <text evidence="10">The sequence shown here is derived from an EMBL/GenBank/DDBJ whole genome shotgun (WGS) entry which is preliminary data.</text>
</comment>
<evidence type="ECO:0000313" key="10">
    <source>
        <dbReference type="EMBL" id="KAK4113482.1"/>
    </source>
</evidence>
<dbReference type="GO" id="GO:0061709">
    <property type="term" value="P:reticulophagy"/>
    <property type="evidence" value="ECO:0007669"/>
    <property type="project" value="UniProtKB-ARBA"/>
</dbReference>
<protein>
    <submittedName>
        <fullName evidence="10">VAMP-associated protein</fullName>
    </submittedName>
</protein>
<comment type="subcellular location">
    <subcellularLocation>
        <location evidence="1">Endoplasmic reticulum membrane</location>
        <topology evidence="1">Single-pass type IV membrane protein</topology>
    </subcellularLocation>
</comment>
<feature type="domain" description="MSP" evidence="9">
    <location>
        <begin position="2"/>
        <end position="122"/>
    </location>
</feature>
<keyword evidence="5 8" id="KW-0472">Membrane</keyword>
<dbReference type="GO" id="GO:0007009">
    <property type="term" value="P:plasma membrane organization"/>
    <property type="evidence" value="ECO:0007669"/>
    <property type="project" value="UniProtKB-ARBA"/>
</dbReference>
<dbReference type="PROSITE" id="PS50202">
    <property type="entry name" value="MSP"/>
    <property type="match status" value="1"/>
</dbReference>
<dbReference type="AlphaFoldDB" id="A0AAN6YTP1"/>
<evidence type="ECO:0000256" key="1">
    <source>
        <dbReference type="ARBA" id="ARBA00004163"/>
    </source>
</evidence>
<dbReference type="EMBL" id="MU853339">
    <property type="protein sequence ID" value="KAK4113482.1"/>
    <property type="molecule type" value="Genomic_DNA"/>
</dbReference>
<dbReference type="RefSeq" id="XP_064671052.1">
    <property type="nucleotide sequence ID" value="XM_064810339.1"/>
</dbReference>
<dbReference type="FunFam" id="2.60.40.10:FF:000813">
    <property type="entry name" value="Vesicle-associated protein 1-1"/>
    <property type="match status" value="1"/>
</dbReference>
<dbReference type="GO" id="GO:0061817">
    <property type="term" value="P:endoplasmic reticulum-plasma membrane tethering"/>
    <property type="evidence" value="ECO:0007669"/>
    <property type="project" value="UniProtKB-ARBA"/>
</dbReference>
<dbReference type="PANTHER" id="PTHR10809:SF6">
    <property type="entry name" value="AT11025P-RELATED"/>
    <property type="match status" value="1"/>
</dbReference>
<dbReference type="Pfam" id="PF00635">
    <property type="entry name" value="Motile_Sperm"/>
    <property type="match status" value="1"/>
</dbReference>
<gene>
    <name evidence="10" type="ORF">N656DRAFT_620801</name>
</gene>
<evidence type="ECO:0000256" key="3">
    <source>
        <dbReference type="ARBA" id="ARBA00022692"/>
    </source>
</evidence>